<evidence type="ECO:0000256" key="2">
    <source>
        <dbReference type="SAM" id="SignalP"/>
    </source>
</evidence>
<keyword evidence="2" id="KW-0732">Signal</keyword>
<evidence type="ECO:0000256" key="1">
    <source>
        <dbReference type="SAM" id="MobiDB-lite"/>
    </source>
</evidence>
<proteinExistence type="predicted"/>
<comment type="caution">
    <text evidence="3">The sequence shown here is derived from an EMBL/GenBank/DDBJ whole genome shotgun (WGS) entry which is preliminary data.</text>
</comment>
<dbReference type="PROSITE" id="PS51257">
    <property type="entry name" value="PROKAR_LIPOPROTEIN"/>
    <property type="match status" value="1"/>
</dbReference>
<accession>A0A852YRH0</accession>
<sequence length="223" mass="22413">MRLRPLPMAVSALASAALVVTTLAGCSFSASASLTVSGEQVAKAAADALETKLPSRPEVDCGDDQVKLVDGTEVDCTYVDPATKKTVDAVVTISDVNGTKYSVNVKSAGAQGGSGDDDSSGDDASASDDDSGAPGDGSTLQVTPAEVGVAAAGSLAKQYGETPKMVYTGGNGDDQAPISISVGTTIKYLVQLTLSGKTGIGTVTITEITGSNYKLDVKVVENK</sequence>
<dbReference type="RefSeq" id="WP_179569044.1">
    <property type="nucleotide sequence ID" value="NZ_JACBZY010000001.1"/>
</dbReference>
<evidence type="ECO:0008006" key="5">
    <source>
        <dbReference type="Google" id="ProtNLM"/>
    </source>
</evidence>
<dbReference type="EMBL" id="JACBZY010000001">
    <property type="protein sequence ID" value="NYH00300.1"/>
    <property type="molecule type" value="Genomic_DNA"/>
</dbReference>
<name>A0A852YRH0_9MICO</name>
<feature type="region of interest" description="Disordered" evidence="1">
    <location>
        <begin position="106"/>
        <end position="141"/>
    </location>
</feature>
<keyword evidence="4" id="KW-1185">Reference proteome</keyword>
<gene>
    <name evidence="3" type="ORF">BJ979_002925</name>
</gene>
<reference evidence="3 4" key="1">
    <citation type="submission" date="2020-07" db="EMBL/GenBank/DDBJ databases">
        <title>Sequencing the genomes of 1000 actinobacteria strains.</title>
        <authorList>
            <person name="Klenk H.-P."/>
        </authorList>
    </citation>
    <scope>NUCLEOTIDE SEQUENCE [LARGE SCALE GENOMIC DNA]</scope>
    <source>
        <strain evidence="3 4">DSM 23141</strain>
    </source>
</reference>
<dbReference type="Proteomes" id="UP000553888">
    <property type="component" value="Unassembled WGS sequence"/>
</dbReference>
<feature type="compositionally biased region" description="Acidic residues" evidence="1">
    <location>
        <begin position="115"/>
        <end position="131"/>
    </location>
</feature>
<evidence type="ECO:0000313" key="3">
    <source>
        <dbReference type="EMBL" id="NYH00300.1"/>
    </source>
</evidence>
<protein>
    <recommendedName>
        <fullName evidence="5">DUF4333 domain-containing protein</fullName>
    </recommendedName>
</protein>
<feature type="signal peptide" evidence="2">
    <location>
        <begin position="1"/>
        <end position="32"/>
    </location>
</feature>
<organism evidence="3 4">
    <name type="scientific">Schumannella luteola</name>
    <dbReference type="NCBI Taxonomy" id="472059"/>
    <lineage>
        <taxon>Bacteria</taxon>
        <taxon>Bacillati</taxon>
        <taxon>Actinomycetota</taxon>
        <taxon>Actinomycetes</taxon>
        <taxon>Micrococcales</taxon>
        <taxon>Microbacteriaceae</taxon>
        <taxon>Schumannella</taxon>
    </lineage>
</organism>
<dbReference type="AlphaFoldDB" id="A0A852YRH0"/>
<evidence type="ECO:0000313" key="4">
    <source>
        <dbReference type="Proteomes" id="UP000553888"/>
    </source>
</evidence>
<feature type="chain" id="PRO_5038788426" description="DUF4333 domain-containing protein" evidence="2">
    <location>
        <begin position="33"/>
        <end position="223"/>
    </location>
</feature>